<evidence type="ECO:0000313" key="4">
    <source>
        <dbReference type="EnsemblMetazoa" id="GPPI019042-PA"/>
    </source>
</evidence>
<accession>A0A1B0B4X6</accession>
<keyword evidence="5" id="KW-1185">Reference proteome</keyword>
<dbReference type="InterPro" id="IPR025715">
    <property type="entry name" value="FoP_C"/>
</dbReference>
<organism evidence="4 5">
    <name type="scientific">Glossina palpalis gambiensis</name>
    <dbReference type="NCBI Taxonomy" id="67801"/>
    <lineage>
        <taxon>Eukaryota</taxon>
        <taxon>Metazoa</taxon>
        <taxon>Ecdysozoa</taxon>
        <taxon>Arthropoda</taxon>
        <taxon>Hexapoda</taxon>
        <taxon>Insecta</taxon>
        <taxon>Pterygota</taxon>
        <taxon>Neoptera</taxon>
        <taxon>Endopterygota</taxon>
        <taxon>Diptera</taxon>
        <taxon>Brachycera</taxon>
        <taxon>Muscomorpha</taxon>
        <taxon>Hippoboscoidea</taxon>
        <taxon>Glossinidae</taxon>
        <taxon>Glossina</taxon>
    </lineage>
</organism>
<feature type="compositionally biased region" description="Polar residues" evidence="2">
    <location>
        <begin position="65"/>
        <end position="77"/>
    </location>
</feature>
<dbReference type="AlphaFoldDB" id="A0A1B0B4X6"/>
<reference evidence="5" key="1">
    <citation type="submission" date="2015-01" db="EMBL/GenBank/DDBJ databases">
        <authorList>
            <person name="Aksoy S."/>
            <person name="Warren W."/>
            <person name="Wilson R.K."/>
        </authorList>
    </citation>
    <scope>NUCLEOTIDE SEQUENCE [LARGE SCALE GENOMIC DNA]</scope>
    <source>
        <strain evidence="5">IAEA</strain>
    </source>
</reference>
<feature type="domain" description="Chromatin target of PRMT1 protein C-terminal" evidence="3">
    <location>
        <begin position="164"/>
        <end position="194"/>
    </location>
</feature>
<reference evidence="4" key="2">
    <citation type="submission" date="2020-05" db="UniProtKB">
        <authorList>
            <consortium name="EnsemblMetazoa"/>
        </authorList>
    </citation>
    <scope>IDENTIFICATION</scope>
    <source>
        <strain evidence="4">IAEA</strain>
    </source>
</reference>
<dbReference type="VEuPathDB" id="VectorBase:GPPI019042"/>
<evidence type="ECO:0000313" key="5">
    <source>
        <dbReference type="Proteomes" id="UP000092460"/>
    </source>
</evidence>
<proteinExistence type="predicted"/>
<evidence type="ECO:0000256" key="2">
    <source>
        <dbReference type="SAM" id="MobiDB-lite"/>
    </source>
</evidence>
<dbReference type="EnsemblMetazoa" id="GPPI019042-RA">
    <property type="protein sequence ID" value="GPPI019042-PA"/>
    <property type="gene ID" value="GPPI019042"/>
</dbReference>
<feature type="compositionally biased region" description="Basic and acidic residues" evidence="2">
    <location>
        <begin position="179"/>
        <end position="189"/>
    </location>
</feature>
<sequence length="198" mass="23160">MSASLMLNKEGRFTTISSERTNWQHQNYRPEYKLQSVVVSRANLLKRKDLSINSRLGKSLDNRTNKTSSKGSITTCPKQHRGTRCKAEENNKRYCSPSGGNYVRSRHNLSSLHRRNIVWTQNKHKHEILNMHNNVTHQRAKLWKDGNKEIPKNQQICKYKGNINHSQQYNQKAKRKPPITKEDLDKELDQYMAMSGDR</sequence>
<name>A0A1B0B4X6_9MUSC</name>
<feature type="region of interest" description="Disordered" evidence="2">
    <location>
        <begin position="165"/>
        <end position="198"/>
    </location>
</feature>
<evidence type="ECO:0000256" key="1">
    <source>
        <dbReference type="ARBA" id="ARBA00022884"/>
    </source>
</evidence>
<dbReference type="GO" id="GO:0003723">
    <property type="term" value="F:RNA binding"/>
    <property type="evidence" value="ECO:0007669"/>
    <property type="project" value="UniProtKB-KW"/>
</dbReference>
<dbReference type="Proteomes" id="UP000092460">
    <property type="component" value="Unassembled WGS sequence"/>
</dbReference>
<feature type="region of interest" description="Disordered" evidence="2">
    <location>
        <begin position="57"/>
        <end position="81"/>
    </location>
</feature>
<dbReference type="EMBL" id="JXJN01008568">
    <property type="status" value="NOT_ANNOTATED_CDS"/>
    <property type="molecule type" value="Genomic_DNA"/>
</dbReference>
<dbReference type="Pfam" id="PF13865">
    <property type="entry name" value="FoP_duplication"/>
    <property type="match status" value="1"/>
</dbReference>
<protein>
    <recommendedName>
        <fullName evidence="3">Chromatin target of PRMT1 protein C-terminal domain-containing protein</fullName>
    </recommendedName>
</protein>
<keyword evidence="1" id="KW-0694">RNA-binding</keyword>
<evidence type="ECO:0000259" key="3">
    <source>
        <dbReference type="Pfam" id="PF13865"/>
    </source>
</evidence>